<proteinExistence type="predicted"/>
<feature type="domain" description="Methyltransferase" evidence="1">
    <location>
        <begin position="41"/>
        <end position="134"/>
    </location>
</feature>
<organism evidence="2 3">
    <name type="scientific">Campylobacter concisus UNSWCS</name>
    <dbReference type="NCBI Taxonomy" id="1242968"/>
    <lineage>
        <taxon>Bacteria</taxon>
        <taxon>Pseudomonadati</taxon>
        <taxon>Campylobacterota</taxon>
        <taxon>Epsilonproteobacteria</taxon>
        <taxon>Campylobacterales</taxon>
        <taxon>Campylobacteraceae</taxon>
        <taxon>Campylobacter</taxon>
    </lineage>
</organism>
<dbReference type="InterPro" id="IPR029063">
    <property type="entry name" value="SAM-dependent_MTases_sf"/>
</dbReference>
<protein>
    <recommendedName>
        <fullName evidence="1">Methyltransferase domain-containing protein</fullName>
    </recommendedName>
</protein>
<dbReference type="InterPro" id="IPR041698">
    <property type="entry name" value="Methyltransf_25"/>
</dbReference>
<dbReference type="Proteomes" id="UP000016620">
    <property type="component" value="Unassembled WGS sequence"/>
</dbReference>
<comment type="caution">
    <text evidence="2">The sequence shown here is derived from an EMBL/GenBank/DDBJ whole genome shotgun (WGS) entry which is preliminary data.</text>
</comment>
<name>U2GI68_9BACT</name>
<dbReference type="Pfam" id="PF13649">
    <property type="entry name" value="Methyltransf_25"/>
    <property type="match status" value="1"/>
</dbReference>
<evidence type="ECO:0000313" key="3">
    <source>
        <dbReference type="Proteomes" id="UP000016620"/>
    </source>
</evidence>
<dbReference type="CDD" id="cd02440">
    <property type="entry name" value="AdoMet_MTases"/>
    <property type="match status" value="1"/>
</dbReference>
<evidence type="ECO:0000259" key="1">
    <source>
        <dbReference type="Pfam" id="PF13649"/>
    </source>
</evidence>
<dbReference type="AlphaFoldDB" id="U2GI68"/>
<dbReference type="EMBL" id="ANNG01000031">
    <property type="protein sequence ID" value="ERJ27789.1"/>
    <property type="molecule type" value="Genomic_DNA"/>
</dbReference>
<dbReference type="SUPFAM" id="SSF53335">
    <property type="entry name" value="S-adenosyl-L-methionine-dependent methyltransferases"/>
    <property type="match status" value="1"/>
</dbReference>
<dbReference type="RefSeq" id="WP_021087968.1">
    <property type="nucleotide sequence ID" value="NZ_ANNG01000031.1"/>
</dbReference>
<dbReference type="Gene3D" id="3.40.50.150">
    <property type="entry name" value="Vaccinia Virus protein VP39"/>
    <property type="match status" value="1"/>
</dbReference>
<accession>U2GI68</accession>
<evidence type="ECO:0000313" key="2">
    <source>
        <dbReference type="EMBL" id="ERJ27789.1"/>
    </source>
</evidence>
<sequence length="210" mass="24597">MDKSYWDEFYKQHTGDSVIKQQSTFASFCQEEFFKDKKLNIIELGSGNCRDSIFFAAKKHNVIAIDQSDIVIESKEDDSLKDNLTIKVANFVTDDYSKYGDIDVFYSRFTMHAITKTEEEKIVKKVYDNLRQNGLFCIEVRTTKDPLCGVGRNMGDDTFFTDHNRRFINSDVFLKHVLKLGFKLRYFTEKNNLSIYKNDNPVLMRIILEK</sequence>
<dbReference type="PATRIC" id="fig|1242968.3.peg.1522"/>
<gene>
    <name evidence="2" type="ORF">UNSWCS_390</name>
</gene>
<reference evidence="2 3" key="1">
    <citation type="journal article" date="2013" name="BMC Genomics">
        <title>Comparative genomics of Campylobacter concisus isolates reveals genetic diversity and provides insights into disease association.</title>
        <authorList>
            <person name="Deshpande N.P."/>
            <person name="Kaakoush N.O."/>
            <person name="Wilkins M.R."/>
            <person name="Mitchell H.M."/>
        </authorList>
    </citation>
    <scope>NUCLEOTIDE SEQUENCE [LARGE SCALE GENOMIC DNA]</scope>
    <source>
        <strain evidence="2 3">UNSWCS</strain>
    </source>
</reference>